<reference evidence="1" key="1">
    <citation type="journal article" date="2014" name="Nat. Commun.">
        <title>The tobacco genome sequence and its comparison with those of tomato and potato.</title>
        <authorList>
            <person name="Sierro N."/>
            <person name="Battey J.N."/>
            <person name="Ouadi S."/>
            <person name="Bakaher N."/>
            <person name="Bovet L."/>
            <person name="Willig A."/>
            <person name="Goepfert S."/>
            <person name="Peitsch M.C."/>
            <person name="Ivanov N.V."/>
        </authorList>
    </citation>
    <scope>NUCLEOTIDE SEQUENCE [LARGE SCALE GENOMIC DNA]</scope>
</reference>
<sequence>MPQTKDDILIAGNDKEFITKIKSWLSSQFKMKDMGEAAYILGVKISRDRPKKLLYLSQENYIRKVLERFIMQNSSPIENPISKVHTLGSHMCPKTPKETERMSRVPYRSAVGSLIYAMVCTRPDICKAVSLVSRYQTDPGLPHWQVVKRIMRYLKGTTDYALCYRGNKDLRLVGYSDVDHRGYLDMRKSTSGYVFLLNDGAISWSSKKQSCVSLSMMEAKYVALALATQEAVWLKKFLDHLLDITENTEPVLV</sequence>
<evidence type="ECO:0000313" key="2">
    <source>
        <dbReference type="RefSeq" id="XP_075109140.1"/>
    </source>
</evidence>
<protein>
    <submittedName>
        <fullName evidence="2">Secreted RxLR effector protein 161-like</fullName>
    </submittedName>
</protein>
<accession>A0AC58UI24</accession>
<keyword evidence="1" id="KW-1185">Reference proteome</keyword>
<organism evidence="1 2">
    <name type="scientific">Nicotiana tabacum</name>
    <name type="common">Common tobacco</name>
    <dbReference type="NCBI Taxonomy" id="4097"/>
    <lineage>
        <taxon>Eukaryota</taxon>
        <taxon>Viridiplantae</taxon>
        <taxon>Streptophyta</taxon>
        <taxon>Embryophyta</taxon>
        <taxon>Tracheophyta</taxon>
        <taxon>Spermatophyta</taxon>
        <taxon>Magnoliopsida</taxon>
        <taxon>eudicotyledons</taxon>
        <taxon>Gunneridae</taxon>
        <taxon>Pentapetalae</taxon>
        <taxon>asterids</taxon>
        <taxon>lamiids</taxon>
        <taxon>Solanales</taxon>
        <taxon>Solanaceae</taxon>
        <taxon>Nicotianoideae</taxon>
        <taxon>Nicotianeae</taxon>
        <taxon>Nicotiana</taxon>
    </lineage>
</organism>
<proteinExistence type="predicted"/>
<reference evidence="2" key="2">
    <citation type="submission" date="2025-08" db="UniProtKB">
        <authorList>
            <consortium name="RefSeq"/>
        </authorList>
    </citation>
    <scope>IDENTIFICATION</scope>
    <source>
        <tissue evidence="2">Leaf</tissue>
    </source>
</reference>
<dbReference type="Proteomes" id="UP000790787">
    <property type="component" value="Chromosome 5"/>
</dbReference>
<name>A0AC58UI24_TOBAC</name>
<dbReference type="RefSeq" id="XP_075109140.1">
    <property type="nucleotide sequence ID" value="XM_075253039.1"/>
</dbReference>
<evidence type="ECO:0000313" key="1">
    <source>
        <dbReference type="Proteomes" id="UP000790787"/>
    </source>
</evidence>
<gene>
    <name evidence="2" type="primary">LOC142180932</name>
</gene>